<dbReference type="InterPro" id="IPR029068">
    <property type="entry name" value="Glyas_Bleomycin-R_OHBP_Dase"/>
</dbReference>
<dbReference type="Gene3D" id="3.10.180.10">
    <property type="entry name" value="2,3-Dihydroxybiphenyl 1,2-Dioxygenase, domain 1"/>
    <property type="match status" value="1"/>
</dbReference>
<protein>
    <submittedName>
        <fullName evidence="2">VOC family protein</fullName>
    </submittedName>
</protein>
<sequence>MKLKAIDHFVITTSNLQKCLDFYVGLLGMEHRETNGHHNLYFPGGKISIHTRKGEFHPAAIHPEYGSQDFCLIVDGDLQPVKAELETKHAPIISEIDERHGSKGVMLSLYLRDPDGNLVELSSYCK</sequence>
<reference evidence="2 3" key="1">
    <citation type="submission" date="2019-08" db="EMBL/GenBank/DDBJ databases">
        <title>In-depth cultivation of the pig gut microbiome towards novel bacterial diversity and tailored functional studies.</title>
        <authorList>
            <person name="Wylensek D."/>
            <person name="Hitch T.C.A."/>
            <person name="Clavel T."/>
        </authorList>
    </citation>
    <scope>NUCLEOTIDE SEQUENCE [LARGE SCALE GENOMIC DNA]</scope>
    <source>
        <strain evidence="2 3">LKV-178-WT-2A</strain>
    </source>
</reference>
<keyword evidence="3" id="KW-1185">Reference proteome</keyword>
<comment type="caution">
    <text evidence="2">The sequence shown here is derived from an EMBL/GenBank/DDBJ whole genome shotgun (WGS) entry which is preliminary data.</text>
</comment>
<feature type="domain" description="VOC" evidence="1">
    <location>
        <begin position="5"/>
        <end position="124"/>
    </location>
</feature>
<name>A0A7K0KFL9_9BACT</name>
<gene>
    <name evidence="2" type="ORF">FYJ73_08300</name>
</gene>
<dbReference type="EMBL" id="VUNG01000019">
    <property type="protein sequence ID" value="MST84668.1"/>
    <property type="molecule type" value="Genomic_DNA"/>
</dbReference>
<dbReference type="SUPFAM" id="SSF54593">
    <property type="entry name" value="Glyoxalase/Bleomycin resistance protein/Dihydroxybiphenyl dioxygenase"/>
    <property type="match status" value="1"/>
</dbReference>
<dbReference type="RefSeq" id="WP_154534281.1">
    <property type="nucleotide sequence ID" value="NZ_VUNG01000019.1"/>
</dbReference>
<evidence type="ECO:0000259" key="1">
    <source>
        <dbReference type="PROSITE" id="PS51819"/>
    </source>
</evidence>
<dbReference type="PANTHER" id="PTHR21366:SF14">
    <property type="entry name" value="GLYOXALASE DOMAIN-CONTAINING PROTEIN 5"/>
    <property type="match status" value="1"/>
</dbReference>
<proteinExistence type="predicted"/>
<dbReference type="Proteomes" id="UP000438914">
    <property type="component" value="Unassembled WGS sequence"/>
</dbReference>
<dbReference type="AlphaFoldDB" id="A0A7K0KFL9"/>
<organism evidence="2 3">
    <name type="scientific">Hallella mizrahii</name>
    <dbReference type="NCBI Taxonomy" id="2606637"/>
    <lineage>
        <taxon>Bacteria</taxon>
        <taxon>Pseudomonadati</taxon>
        <taxon>Bacteroidota</taxon>
        <taxon>Bacteroidia</taxon>
        <taxon>Bacteroidales</taxon>
        <taxon>Prevotellaceae</taxon>
        <taxon>Hallella</taxon>
    </lineage>
</organism>
<accession>A0A7K0KFL9</accession>
<dbReference type="Pfam" id="PF00903">
    <property type="entry name" value="Glyoxalase"/>
    <property type="match status" value="1"/>
</dbReference>
<dbReference type="PANTHER" id="PTHR21366">
    <property type="entry name" value="GLYOXALASE FAMILY PROTEIN"/>
    <property type="match status" value="1"/>
</dbReference>
<dbReference type="PROSITE" id="PS51819">
    <property type="entry name" value="VOC"/>
    <property type="match status" value="1"/>
</dbReference>
<dbReference type="InterPro" id="IPR037523">
    <property type="entry name" value="VOC_core"/>
</dbReference>
<evidence type="ECO:0000313" key="3">
    <source>
        <dbReference type="Proteomes" id="UP000438914"/>
    </source>
</evidence>
<dbReference type="InterPro" id="IPR050383">
    <property type="entry name" value="GlyoxalaseI/FosfomycinResist"/>
</dbReference>
<dbReference type="InterPro" id="IPR004360">
    <property type="entry name" value="Glyas_Fos-R_dOase_dom"/>
</dbReference>
<evidence type="ECO:0000313" key="2">
    <source>
        <dbReference type="EMBL" id="MST84668.1"/>
    </source>
</evidence>